<feature type="region of interest" description="Disordered" evidence="2">
    <location>
        <begin position="288"/>
        <end position="312"/>
    </location>
</feature>
<evidence type="ECO:0000256" key="1">
    <source>
        <dbReference type="SAM" id="Coils"/>
    </source>
</evidence>
<comment type="caution">
    <text evidence="4">The sequence shown here is derived from an EMBL/GenBank/DDBJ whole genome shotgun (WGS) entry which is preliminary data.</text>
</comment>
<keyword evidence="1" id="KW-0175">Coiled coil</keyword>
<sequence>MSSSTTAFAMAAPRAGTASNLVVSTADGQIVIDTALTRTATGGLSTYTGLSFQAPEVRGEVVPNFARGATHLQVLHGQVNTLFTSSTLTFATTRSVIDTDNGQPTTFPLTITSADISLVPVVTTTSQSLLSPRFIDPSSNSIAIAGAVIGGVLLLVGGIILYGYLRNRRRRRAFYSSADAENSLSTITPQPSVAPSVFLALCFRRRRITKAPEILVGHRPGSPKETSNPFDDSNASRESWAPYIDRRETQGSRSSYNTVSTRQLYISNQVNRAREKVAELERMSTLLRSSTLSSRDSGSRPGSGITATAVGDESTNVDDAQLRGVQEKLELAMLQIEGLNNRIQELEVHRKVFSAEPSSL</sequence>
<feature type="coiled-coil region" evidence="1">
    <location>
        <begin position="322"/>
        <end position="356"/>
    </location>
</feature>
<name>A0AAD7AK10_9AGAR</name>
<evidence type="ECO:0000256" key="2">
    <source>
        <dbReference type="SAM" id="MobiDB-lite"/>
    </source>
</evidence>
<feature type="compositionally biased region" description="Polar residues" evidence="2">
    <location>
        <begin position="224"/>
        <end position="237"/>
    </location>
</feature>
<gene>
    <name evidence="4" type="ORF">DFH08DRAFT_363679</name>
</gene>
<proteinExistence type="predicted"/>
<dbReference type="AlphaFoldDB" id="A0AAD7AK10"/>
<keyword evidence="3" id="KW-0812">Transmembrane</keyword>
<evidence type="ECO:0000256" key="3">
    <source>
        <dbReference type="SAM" id="Phobius"/>
    </source>
</evidence>
<keyword evidence="3" id="KW-0472">Membrane</keyword>
<feature type="compositionally biased region" description="Low complexity" evidence="2">
    <location>
        <begin position="288"/>
        <end position="304"/>
    </location>
</feature>
<feature type="region of interest" description="Disordered" evidence="2">
    <location>
        <begin position="216"/>
        <end position="256"/>
    </location>
</feature>
<protein>
    <submittedName>
        <fullName evidence="4">Uncharacterized protein</fullName>
    </submittedName>
</protein>
<evidence type="ECO:0000313" key="4">
    <source>
        <dbReference type="EMBL" id="KAJ7361025.1"/>
    </source>
</evidence>
<keyword evidence="3" id="KW-1133">Transmembrane helix</keyword>
<evidence type="ECO:0000313" key="5">
    <source>
        <dbReference type="Proteomes" id="UP001218218"/>
    </source>
</evidence>
<reference evidence="4" key="1">
    <citation type="submission" date="2023-03" db="EMBL/GenBank/DDBJ databases">
        <title>Massive genome expansion in bonnet fungi (Mycena s.s.) driven by repeated elements and novel gene families across ecological guilds.</title>
        <authorList>
            <consortium name="Lawrence Berkeley National Laboratory"/>
            <person name="Harder C.B."/>
            <person name="Miyauchi S."/>
            <person name="Viragh M."/>
            <person name="Kuo A."/>
            <person name="Thoen E."/>
            <person name="Andreopoulos B."/>
            <person name="Lu D."/>
            <person name="Skrede I."/>
            <person name="Drula E."/>
            <person name="Henrissat B."/>
            <person name="Morin E."/>
            <person name="Kohler A."/>
            <person name="Barry K."/>
            <person name="LaButti K."/>
            <person name="Morin E."/>
            <person name="Salamov A."/>
            <person name="Lipzen A."/>
            <person name="Mereny Z."/>
            <person name="Hegedus B."/>
            <person name="Baldrian P."/>
            <person name="Stursova M."/>
            <person name="Weitz H."/>
            <person name="Taylor A."/>
            <person name="Grigoriev I.V."/>
            <person name="Nagy L.G."/>
            <person name="Martin F."/>
            <person name="Kauserud H."/>
        </authorList>
    </citation>
    <scope>NUCLEOTIDE SEQUENCE</scope>
    <source>
        <strain evidence="4">CBHHK002</strain>
    </source>
</reference>
<feature type="transmembrane region" description="Helical" evidence="3">
    <location>
        <begin position="142"/>
        <end position="165"/>
    </location>
</feature>
<keyword evidence="5" id="KW-1185">Reference proteome</keyword>
<accession>A0AAD7AK10</accession>
<dbReference type="EMBL" id="JARIHO010000005">
    <property type="protein sequence ID" value="KAJ7361025.1"/>
    <property type="molecule type" value="Genomic_DNA"/>
</dbReference>
<organism evidence="4 5">
    <name type="scientific">Mycena albidolilacea</name>
    <dbReference type="NCBI Taxonomy" id="1033008"/>
    <lineage>
        <taxon>Eukaryota</taxon>
        <taxon>Fungi</taxon>
        <taxon>Dikarya</taxon>
        <taxon>Basidiomycota</taxon>
        <taxon>Agaricomycotina</taxon>
        <taxon>Agaricomycetes</taxon>
        <taxon>Agaricomycetidae</taxon>
        <taxon>Agaricales</taxon>
        <taxon>Marasmiineae</taxon>
        <taxon>Mycenaceae</taxon>
        <taxon>Mycena</taxon>
    </lineage>
</organism>
<dbReference type="Proteomes" id="UP001218218">
    <property type="component" value="Unassembled WGS sequence"/>
</dbReference>